<name>A0A1S0TTJ1_LOALO</name>
<dbReference type="InParanoid" id="A0A1S0TTJ1"/>
<dbReference type="KEGG" id="loa:LOAG_08599"/>
<sequence>METAFDDCSKLRDYPSKGSISVCRIKKKVYRMSNKLLSQQSPDHANLIPTQSEPQTSLLQSFPAACRARPISSSLSRLVRKENISSSLFYPVLFIQDWREEVQKHKTG</sequence>
<proteinExistence type="predicted"/>
<accession>A0A1S0TTJ1</accession>
<organism evidence="1">
    <name type="scientific">Loa loa</name>
    <name type="common">Eye worm</name>
    <name type="synonym">Filaria loa</name>
    <dbReference type="NCBI Taxonomy" id="7209"/>
    <lineage>
        <taxon>Eukaryota</taxon>
        <taxon>Metazoa</taxon>
        <taxon>Ecdysozoa</taxon>
        <taxon>Nematoda</taxon>
        <taxon>Chromadorea</taxon>
        <taxon>Rhabditida</taxon>
        <taxon>Spirurina</taxon>
        <taxon>Spiruromorpha</taxon>
        <taxon>Filarioidea</taxon>
        <taxon>Onchocercidae</taxon>
        <taxon>Loa</taxon>
    </lineage>
</organism>
<dbReference type="AlphaFoldDB" id="A0A1S0TTJ1"/>
<dbReference type="GeneID" id="9946028"/>
<reference evidence="1" key="1">
    <citation type="submission" date="2012-04" db="EMBL/GenBank/DDBJ databases">
        <title>The Genome Sequence of Loa loa.</title>
        <authorList>
            <consortium name="The Broad Institute Genome Sequencing Platform"/>
            <consortium name="Broad Institute Genome Sequencing Center for Infectious Disease"/>
            <person name="Nutman T.B."/>
            <person name="Fink D.L."/>
            <person name="Russ C."/>
            <person name="Young S."/>
            <person name="Zeng Q."/>
            <person name="Gargeya S."/>
            <person name="Alvarado L."/>
            <person name="Berlin A."/>
            <person name="Chapman S.B."/>
            <person name="Chen Z."/>
            <person name="Freedman E."/>
            <person name="Gellesch M."/>
            <person name="Goldberg J."/>
            <person name="Griggs A."/>
            <person name="Gujja S."/>
            <person name="Heilman E.R."/>
            <person name="Heiman D."/>
            <person name="Howarth C."/>
            <person name="Mehta T."/>
            <person name="Neiman D."/>
            <person name="Pearson M."/>
            <person name="Roberts A."/>
            <person name="Saif S."/>
            <person name="Shea T."/>
            <person name="Shenoy N."/>
            <person name="Sisk P."/>
            <person name="Stolte C."/>
            <person name="Sykes S."/>
            <person name="White J."/>
            <person name="Yandava C."/>
            <person name="Haas B."/>
            <person name="Henn M.R."/>
            <person name="Nusbaum C."/>
            <person name="Birren B."/>
        </authorList>
    </citation>
    <scope>NUCLEOTIDE SEQUENCE [LARGE SCALE GENOMIC DNA]</scope>
</reference>
<dbReference type="EMBL" id="JH712234">
    <property type="protein sequence ID" value="EFO19892.1"/>
    <property type="molecule type" value="Genomic_DNA"/>
</dbReference>
<dbReference type="CTD" id="9946028"/>
<gene>
    <name evidence="1" type="ORF">LOAG_08599</name>
</gene>
<protein>
    <submittedName>
        <fullName evidence="1">Uncharacterized protein</fullName>
    </submittedName>
</protein>
<dbReference type="RefSeq" id="XP_003144177.1">
    <property type="nucleotide sequence ID" value="XM_003144129.1"/>
</dbReference>
<evidence type="ECO:0000313" key="1">
    <source>
        <dbReference type="EMBL" id="EFO19892.1"/>
    </source>
</evidence>